<sequence>MIASNSKDNRNTVDGAVVSSIGRGLCVLVGIKEGDSDADADYIVKDISGEILSEAVSQFTLFAKTAKGNKPDFHLAMKSASSKEFYDQFLAKLQAAYEPTKIKDGVFGAMMVVDIANDGPVTIIIDTEDK</sequence>
<evidence type="ECO:0000256" key="4">
    <source>
        <dbReference type="ARBA" id="ARBA00032747"/>
    </source>
</evidence>
<evidence type="ECO:0000313" key="8">
    <source>
        <dbReference type="Proteomes" id="UP001527925"/>
    </source>
</evidence>
<name>A0ABR4N140_9FUNG</name>
<gene>
    <name evidence="7" type="primary">DTD1</name>
    <name evidence="7" type="ORF">HK105_207307</name>
</gene>
<dbReference type="InterPro" id="IPR023509">
    <property type="entry name" value="DTD-like_sf"/>
</dbReference>
<dbReference type="SUPFAM" id="SSF69500">
    <property type="entry name" value="DTD-like"/>
    <property type="match status" value="1"/>
</dbReference>
<evidence type="ECO:0000256" key="5">
    <source>
        <dbReference type="ARBA" id="ARBA00047676"/>
    </source>
</evidence>
<comment type="catalytic activity">
    <reaction evidence="6">
        <text>a D-aminoacyl-tRNA + H2O = a tRNA + a D-alpha-amino acid + H(+)</text>
        <dbReference type="Rhea" id="RHEA:13953"/>
        <dbReference type="Rhea" id="RHEA-COMP:10123"/>
        <dbReference type="Rhea" id="RHEA-COMP:10124"/>
        <dbReference type="ChEBI" id="CHEBI:15377"/>
        <dbReference type="ChEBI" id="CHEBI:15378"/>
        <dbReference type="ChEBI" id="CHEBI:59871"/>
        <dbReference type="ChEBI" id="CHEBI:78442"/>
        <dbReference type="ChEBI" id="CHEBI:79333"/>
        <dbReference type="EC" id="3.1.1.96"/>
    </reaction>
</comment>
<evidence type="ECO:0000256" key="2">
    <source>
        <dbReference type="ARBA" id="ARBA00013056"/>
    </source>
</evidence>
<evidence type="ECO:0000256" key="6">
    <source>
        <dbReference type="ARBA" id="ARBA00048018"/>
    </source>
</evidence>
<evidence type="ECO:0000313" key="7">
    <source>
        <dbReference type="EMBL" id="KAL2913188.1"/>
    </source>
</evidence>
<dbReference type="PANTHER" id="PTHR10472">
    <property type="entry name" value="D-TYROSYL-TRNA TYR DEACYLASE"/>
    <property type="match status" value="1"/>
</dbReference>
<dbReference type="Proteomes" id="UP001527925">
    <property type="component" value="Unassembled WGS sequence"/>
</dbReference>
<protein>
    <recommendedName>
        <fullName evidence="3">D-aminoacyl-tRNA deacylase</fullName>
        <ecNumber evidence="2">3.1.1.96</ecNumber>
    </recommendedName>
    <alternativeName>
        <fullName evidence="4">Gly-tRNA(Ala) deacylase</fullName>
    </alternativeName>
</protein>
<proteinExistence type="inferred from homology"/>
<evidence type="ECO:0000256" key="1">
    <source>
        <dbReference type="ARBA" id="ARBA00009673"/>
    </source>
</evidence>
<evidence type="ECO:0000256" key="3">
    <source>
        <dbReference type="ARBA" id="ARBA00020007"/>
    </source>
</evidence>
<dbReference type="Pfam" id="PF02580">
    <property type="entry name" value="Tyr_Deacylase"/>
    <property type="match status" value="1"/>
</dbReference>
<dbReference type="PANTHER" id="PTHR10472:SF5">
    <property type="entry name" value="D-AMINOACYL-TRNA DEACYLASE 1"/>
    <property type="match status" value="1"/>
</dbReference>
<accession>A0ABR4N140</accession>
<dbReference type="InterPro" id="IPR003732">
    <property type="entry name" value="Daa-tRNA_deacyls_DTD"/>
</dbReference>
<comment type="catalytic activity">
    <reaction evidence="5">
        <text>glycyl-tRNA(Ala) + H2O = tRNA(Ala) + glycine + H(+)</text>
        <dbReference type="Rhea" id="RHEA:53744"/>
        <dbReference type="Rhea" id="RHEA-COMP:9657"/>
        <dbReference type="Rhea" id="RHEA-COMP:13640"/>
        <dbReference type="ChEBI" id="CHEBI:15377"/>
        <dbReference type="ChEBI" id="CHEBI:15378"/>
        <dbReference type="ChEBI" id="CHEBI:57305"/>
        <dbReference type="ChEBI" id="CHEBI:78442"/>
        <dbReference type="ChEBI" id="CHEBI:78522"/>
        <dbReference type="EC" id="3.1.1.96"/>
    </reaction>
</comment>
<keyword evidence="8" id="KW-1185">Reference proteome</keyword>
<dbReference type="EC" id="3.1.1.96" evidence="2"/>
<comment type="similarity">
    <text evidence="1">Belongs to the DTD family.</text>
</comment>
<comment type="caution">
    <text evidence="7">The sequence shown here is derived from an EMBL/GenBank/DDBJ whole genome shotgun (WGS) entry which is preliminary data.</text>
</comment>
<reference evidence="7 8" key="1">
    <citation type="submission" date="2023-09" db="EMBL/GenBank/DDBJ databases">
        <title>Pangenome analysis of Batrachochytrium dendrobatidis and related Chytrids.</title>
        <authorList>
            <person name="Yacoub M.N."/>
            <person name="Stajich J.E."/>
            <person name="James T.Y."/>
        </authorList>
    </citation>
    <scope>NUCLEOTIDE SEQUENCE [LARGE SCALE GENOMIC DNA]</scope>
    <source>
        <strain evidence="7 8">JEL0888</strain>
    </source>
</reference>
<organism evidence="7 8">
    <name type="scientific">Polyrhizophydium stewartii</name>
    <dbReference type="NCBI Taxonomy" id="2732419"/>
    <lineage>
        <taxon>Eukaryota</taxon>
        <taxon>Fungi</taxon>
        <taxon>Fungi incertae sedis</taxon>
        <taxon>Chytridiomycota</taxon>
        <taxon>Chytridiomycota incertae sedis</taxon>
        <taxon>Chytridiomycetes</taxon>
        <taxon>Rhizophydiales</taxon>
        <taxon>Rhizophydiales incertae sedis</taxon>
        <taxon>Polyrhizophydium</taxon>
    </lineage>
</organism>
<dbReference type="EMBL" id="JADGIZ020000050">
    <property type="protein sequence ID" value="KAL2913188.1"/>
    <property type="molecule type" value="Genomic_DNA"/>
</dbReference>
<dbReference type="Gene3D" id="3.50.80.10">
    <property type="entry name" value="D-tyrosyl-tRNA(Tyr) deacylase"/>
    <property type="match status" value="2"/>
</dbReference>